<dbReference type="EMBL" id="HBIC01014877">
    <property type="protein sequence ID" value="CAE0278703.1"/>
    <property type="molecule type" value="Transcribed_RNA"/>
</dbReference>
<evidence type="ECO:0000256" key="1">
    <source>
        <dbReference type="SAM" id="MobiDB-lite"/>
    </source>
</evidence>
<proteinExistence type="predicted"/>
<feature type="compositionally biased region" description="Acidic residues" evidence="1">
    <location>
        <begin position="122"/>
        <end position="134"/>
    </location>
</feature>
<feature type="compositionally biased region" description="Polar residues" evidence="1">
    <location>
        <begin position="148"/>
        <end position="159"/>
    </location>
</feature>
<feature type="compositionally biased region" description="Polar residues" evidence="1">
    <location>
        <begin position="42"/>
        <end position="57"/>
    </location>
</feature>
<sequence>MEVEEVRQSVSLLSDVSMDEINRDISEVRAVYAKKAAARRPLSSSRPEQPANGSPSRTDLVAPDSGNGRSGSVTNPMHTVNSGSPQPYAKVPRPPSPDAQDSATQHKPTLTRRAVQSIPFHDDEEEQAEEEEPFDVIQRLESGHNYRGPTSTFSRTRGNTKGILHRSLSMAARDPEHIPSPQLLAYVRSTFLSMVRVRYWNDIERGKIPRKSKAGKFLLYSVEVGIDEAHLGTDVGMRDWVCIEEKLNHYPLEMKVLQYWEDNTPNHWLFQGPSDYLNVRECRREERMVYILTSFIAAHESAERKIHGFLQVDGEEDYLDLQSSEELKVIAESKLAVKMARRRLEDINPDTVAAIRTKQAGALILTRQADTVKEMVQEGLITQKDAEEIIQVINSDMQGINRKRNLMYMQHGASTTYMRKNMRKIEARLSADILDV</sequence>
<evidence type="ECO:0000313" key="2">
    <source>
        <dbReference type="EMBL" id="CAE0278703.1"/>
    </source>
</evidence>
<protein>
    <submittedName>
        <fullName evidence="2">Uncharacterized protein</fullName>
    </submittedName>
</protein>
<reference evidence="2" key="1">
    <citation type="submission" date="2021-01" db="EMBL/GenBank/DDBJ databases">
        <authorList>
            <person name="Corre E."/>
            <person name="Pelletier E."/>
            <person name="Niang G."/>
            <person name="Scheremetjew M."/>
            <person name="Finn R."/>
            <person name="Kale V."/>
            <person name="Holt S."/>
            <person name="Cochrane G."/>
            <person name="Meng A."/>
            <person name="Brown T."/>
            <person name="Cohen L."/>
        </authorList>
    </citation>
    <scope>NUCLEOTIDE SEQUENCE</scope>
    <source>
        <strain evidence="2">CCAP 955/1</strain>
    </source>
</reference>
<organism evidence="2">
    <name type="scientific">Spumella elongata</name>
    <dbReference type="NCBI Taxonomy" id="89044"/>
    <lineage>
        <taxon>Eukaryota</taxon>
        <taxon>Sar</taxon>
        <taxon>Stramenopiles</taxon>
        <taxon>Ochrophyta</taxon>
        <taxon>Chrysophyceae</taxon>
        <taxon>Chromulinales</taxon>
        <taxon>Chromulinaceae</taxon>
        <taxon>Spumella</taxon>
    </lineage>
</organism>
<feature type="compositionally biased region" description="Polar residues" evidence="1">
    <location>
        <begin position="99"/>
        <end position="108"/>
    </location>
</feature>
<gene>
    <name evidence="2" type="ORF">SELO1098_LOCUS7535</name>
</gene>
<feature type="compositionally biased region" description="Polar residues" evidence="1">
    <location>
        <begin position="70"/>
        <end position="85"/>
    </location>
</feature>
<dbReference type="AlphaFoldDB" id="A0A7S3GWZ5"/>
<feature type="region of interest" description="Disordered" evidence="1">
    <location>
        <begin position="34"/>
        <end position="159"/>
    </location>
</feature>
<feature type="region of interest" description="Disordered" evidence="1">
    <location>
        <begin position="1"/>
        <end position="21"/>
    </location>
</feature>
<name>A0A7S3GWZ5_9STRA</name>
<accession>A0A7S3GWZ5</accession>